<dbReference type="GO" id="GO:0030288">
    <property type="term" value="C:outer membrane-bounded periplasmic space"/>
    <property type="evidence" value="ECO:0007669"/>
    <property type="project" value="TreeGrafter"/>
</dbReference>
<keyword evidence="2" id="KW-0813">Transport</keyword>
<dbReference type="Proteomes" id="UP000466863">
    <property type="component" value="Unassembled WGS sequence"/>
</dbReference>
<dbReference type="AlphaFoldDB" id="A0A6I1WSL5"/>
<evidence type="ECO:0000256" key="3">
    <source>
        <dbReference type="ARBA" id="ARBA00022729"/>
    </source>
</evidence>
<evidence type="ECO:0000259" key="4">
    <source>
        <dbReference type="SMART" id="SM00062"/>
    </source>
</evidence>
<dbReference type="GO" id="GO:0005576">
    <property type="term" value="C:extracellular region"/>
    <property type="evidence" value="ECO:0007669"/>
    <property type="project" value="TreeGrafter"/>
</dbReference>
<name>A0A6I1WSL5_9PSED</name>
<dbReference type="InterPro" id="IPR001638">
    <property type="entry name" value="Solute-binding_3/MltF_N"/>
</dbReference>
<feature type="non-terminal residue" evidence="5">
    <location>
        <position position="1"/>
    </location>
</feature>
<dbReference type="SMART" id="SM00062">
    <property type="entry name" value="PBPb"/>
    <property type="match status" value="1"/>
</dbReference>
<dbReference type="SUPFAM" id="SSF53850">
    <property type="entry name" value="Periplasmic binding protein-like II"/>
    <property type="match status" value="1"/>
</dbReference>
<gene>
    <name evidence="5" type="ORF">GHO28_14805</name>
</gene>
<dbReference type="PANTHER" id="PTHR30085">
    <property type="entry name" value="AMINO ACID ABC TRANSPORTER PERMEASE"/>
    <property type="match status" value="1"/>
</dbReference>
<dbReference type="Gene3D" id="3.40.190.10">
    <property type="entry name" value="Periplasmic binding protein-like II"/>
    <property type="match status" value="2"/>
</dbReference>
<dbReference type="Pfam" id="PF00497">
    <property type="entry name" value="SBP_bac_3"/>
    <property type="match status" value="1"/>
</dbReference>
<organism evidence="5 6">
    <name type="scientific">Pseudomonas helleri</name>
    <dbReference type="NCBI Taxonomy" id="1608996"/>
    <lineage>
        <taxon>Bacteria</taxon>
        <taxon>Pseudomonadati</taxon>
        <taxon>Pseudomonadota</taxon>
        <taxon>Gammaproteobacteria</taxon>
        <taxon>Pseudomonadales</taxon>
        <taxon>Pseudomonadaceae</taxon>
        <taxon>Pseudomonas</taxon>
    </lineage>
</organism>
<reference evidence="5 6" key="1">
    <citation type="submission" date="2019-10" db="EMBL/GenBank/DDBJ databases">
        <title>Evaluation of single-gene subtyping targets for Pseudomonas.</title>
        <authorList>
            <person name="Reichler S.J."/>
            <person name="Orsi R.H."/>
            <person name="Wiedmann M."/>
            <person name="Martin N.H."/>
            <person name="Murphy S.I."/>
        </authorList>
    </citation>
    <scope>NUCLEOTIDE SEQUENCE [LARGE SCALE GENOMIC DNA]</scope>
    <source>
        <strain evidence="5 6">FSL R10-1876</strain>
    </source>
</reference>
<sequence>APGMPRPCAWTPPSLRRANPRQLTFTHFFSEGLNMHQVCAVLEFLSVRRTLLRLSVGLLALLGWSVAQAEVLLERAVSRGSLSVCTGEEFPPFKFIDAEGNHSGLIYDLVLDLQHQLQQATGKDLGLQLVLVTPVNRLAFLNQGRCELLVTSLLDTPSRRREVDFVEPGYYSSAATVFAPKTTRLEHWEDLRGKVLCSNPASVWVRPYEERYGVRFASYTGNAEVRKAVADGRCLGTLADDVFYRELAKDPNWQDYEIKLPSQDAAPWGIALRKGQSELQALLGKVVEGWHRSGLIIELEKKYGIEANPWVAEQHARYAQGSAGQ</sequence>
<evidence type="ECO:0000313" key="6">
    <source>
        <dbReference type="Proteomes" id="UP000466863"/>
    </source>
</evidence>
<feature type="domain" description="Solute-binding protein family 3/N-terminal" evidence="4">
    <location>
        <begin position="81"/>
        <end position="307"/>
    </location>
</feature>
<dbReference type="EMBL" id="WIVV01000067">
    <property type="protein sequence ID" value="MQU43763.1"/>
    <property type="molecule type" value="Genomic_DNA"/>
</dbReference>
<accession>A0A6I1WSL5</accession>
<dbReference type="PANTHER" id="PTHR30085:SF6">
    <property type="entry name" value="ABC TRANSPORTER GLUTAMINE-BINDING PROTEIN GLNH"/>
    <property type="match status" value="1"/>
</dbReference>
<comment type="caution">
    <text evidence="5">The sequence shown here is derived from an EMBL/GenBank/DDBJ whole genome shotgun (WGS) entry which is preliminary data.</text>
</comment>
<proteinExistence type="inferred from homology"/>
<keyword evidence="3" id="KW-0732">Signal</keyword>
<protein>
    <submittedName>
        <fullName evidence="5">Transporter substrate-binding domain-containing protein</fullName>
    </submittedName>
</protein>
<comment type="similarity">
    <text evidence="1">Belongs to the bacterial solute-binding protein 3 family.</text>
</comment>
<dbReference type="InterPro" id="IPR051455">
    <property type="entry name" value="Bact_solute-bind_prot3"/>
</dbReference>
<evidence type="ECO:0000313" key="5">
    <source>
        <dbReference type="EMBL" id="MQU43763.1"/>
    </source>
</evidence>
<dbReference type="GO" id="GO:0006865">
    <property type="term" value="P:amino acid transport"/>
    <property type="evidence" value="ECO:0007669"/>
    <property type="project" value="TreeGrafter"/>
</dbReference>
<evidence type="ECO:0000256" key="2">
    <source>
        <dbReference type="ARBA" id="ARBA00022448"/>
    </source>
</evidence>
<evidence type="ECO:0000256" key="1">
    <source>
        <dbReference type="ARBA" id="ARBA00010333"/>
    </source>
</evidence>
<dbReference type="RefSeq" id="WP_153356569.1">
    <property type="nucleotide sequence ID" value="NZ_WIVV01000067.1"/>
</dbReference>